<evidence type="ECO:0000256" key="3">
    <source>
        <dbReference type="PIRNR" id="PIRNR000239"/>
    </source>
</evidence>
<dbReference type="EMBL" id="JMKJ01000590">
    <property type="protein sequence ID" value="KGG50252.1"/>
    <property type="molecule type" value="Genomic_DNA"/>
</dbReference>
<dbReference type="PANTHER" id="PTHR10681:SF128">
    <property type="entry name" value="THIOREDOXIN-DEPENDENT PEROXIDE REDUCTASE, MITOCHONDRIAL"/>
    <property type="match status" value="1"/>
</dbReference>
<protein>
    <submittedName>
        <fullName evidence="6">Thioredoxin peroxidase</fullName>
    </submittedName>
</protein>
<dbReference type="GeneID" id="25260861"/>
<dbReference type="Proteomes" id="UP000029725">
    <property type="component" value="Unassembled WGS sequence"/>
</dbReference>
<dbReference type="RefSeq" id="XP_013236679.1">
    <property type="nucleotide sequence ID" value="XM_013381225.1"/>
</dbReference>
<dbReference type="VEuPathDB" id="MicrosporidiaDB:DI09_7p310"/>
<evidence type="ECO:0000256" key="4">
    <source>
        <dbReference type="PIRSR" id="PIRSR000239-1"/>
    </source>
</evidence>
<reference evidence="6 7" key="1">
    <citation type="submission" date="2014-04" db="EMBL/GenBank/DDBJ databases">
        <title>A new species of microsporidia sheds light on the evolution of extreme parasitism.</title>
        <authorList>
            <person name="Haag K.L."/>
            <person name="James T.Y."/>
            <person name="Larsson R."/>
            <person name="Schaer T.M."/>
            <person name="Refardt D."/>
            <person name="Pombert J.-F."/>
            <person name="Ebert D."/>
        </authorList>
    </citation>
    <scope>NUCLEOTIDE SEQUENCE [LARGE SCALE GENOMIC DNA]</scope>
    <source>
        <strain evidence="6 7">UGP3</strain>
        <tissue evidence="6">Spores</tissue>
    </source>
</reference>
<evidence type="ECO:0000313" key="6">
    <source>
        <dbReference type="EMBL" id="KGG50252.1"/>
    </source>
</evidence>
<feature type="domain" description="Thioredoxin" evidence="5">
    <location>
        <begin position="1"/>
        <end position="174"/>
    </location>
</feature>
<dbReference type="HOGENOM" id="CLU_042529_4_1_1"/>
<proteinExistence type="inferred from homology"/>
<sequence length="228" mass="25610">MLGDKFPDFECHTTAGVFSLHAWAEQKRTLCPKDPWILFFSHPADFTPVCTTEISQLMKEQAKLEALNLYPIGLSVDDLEFHLKWREHLSIFSGLSATDVPPIIADPNGKIASLLGMLDSYDHDPSNVINGIPLTVRSVFVLDHRMSVRAIWTYPASVGRLWSEIFRVVEALQLSEKYPIATPESWTPNSAVLIRANISTEDAMPLLPKDTKVSVPFSDIPYVRFAKL</sequence>
<dbReference type="InterPro" id="IPR036249">
    <property type="entry name" value="Thioredoxin-like_sf"/>
</dbReference>
<evidence type="ECO:0000259" key="5">
    <source>
        <dbReference type="PROSITE" id="PS51352"/>
    </source>
</evidence>
<keyword evidence="3" id="KW-0676">Redox-active center</keyword>
<dbReference type="GO" id="GO:0006979">
    <property type="term" value="P:response to oxidative stress"/>
    <property type="evidence" value="ECO:0007669"/>
    <property type="project" value="TreeGrafter"/>
</dbReference>
<comment type="similarity">
    <text evidence="1">Belongs to the peroxiredoxin family. AhpC/Prx1 subfamily.</text>
</comment>
<name>A0A098VMD8_9MICR</name>
<comment type="caution">
    <text evidence="6">The sequence shown here is derived from an EMBL/GenBank/DDBJ whole genome shotgun (WGS) entry which is preliminary data.</text>
</comment>
<keyword evidence="2 3" id="KW-0560">Oxidoreductase</keyword>
<evidence type="ECO:0000256" key="1">
    <source>
        <dbReference type="ARBA" id="ARBA00009796"/>
    </source>
</evidence>
<dbReference type="InterPro" id="IPR000866">
    <property type="entry name" value="AhpC/TSA"/>
</dbReference>
<dbReference type="Gene3D" id="3.40.30.10">
    <property type="entry name" value="Glutaredoxin"/>
    <property type="match status" value="1"/>
</dbReference>
<dbReference type="PROSITE" id="PS51352">
    <property type="entry name" value="THIOREDOXIN_2"/>
    <property type="match status" value="1"/>
</dbReference>
<dbReference type="Gene3D" id="3.30.1020.10">
    <property type="entry name" value="Antioxidant, Horf6, Chain A, domain2"/>
    <property type="match status" value="1"/>
</dbReference>
<keyword evidence="7" id="KW-1185">Reference proteome</keyword>
<keyword evidence="3 6" id="KW-0575">Peroxidase</keyword>
<dbReference type="GO" id="GO:0008379">
    <property type="term" value="F:thioredoxin peroxidase activity"/>
    <property type="evidence" value="ECO:0007669"/>
    <property type="project" value="TreeGrafter"/>
</dbReference>
<dbReference type="InterPro" id="IPR050217">
    <property type="entry name" value="Peroxiredoxin"/>
</dbReference>
<dbReference type="Pfam" id="PF00578">
    <property type="entry name" value="AhpC-TSA"/>
    <property type="match status" value="1"/>
</dbReference>
<dbReference type="OrthoDB" id="2996783at2759"/>
<dbReference type="InterPro" id="IPR013766">
    <property type="entry name" value="Thioredoxin_domain"/>
</dbReference>
<evidence type="ECO:0000313" key="7">
    <source>
        <dbReference type="Proteomes" id="UP000029725"/>
    </source>
</evidence>
<dbReference type="PANTHER" id="PTHR10681">
    <property type="entry name" value="THIOREDOXIN PEROXIDASE"/>
    <property type="match status" value="1"/>
</dbReference>
<comment type="function">
    <text evidence="3">Thiol-specific peroxidase that catalyzes the reduction of hydrogen peroxide and organic hydroperoxides to water and alcohols, respectively.</text>
</comment>
<organism evidence="6 7">
    <name type="scientific">Mitosporidium daphniae</name>
    <dbReference type="NCBI Taxonomy" id="1485682"/>
    <lineage>
        <taxon>Eukaryota</taxon>
        <taxon>Fungi</taxon>
        <taxon>Fungi incertae sedis</taxon>
        <taxon>Microsporidia</taxon>
        <taxon>Mitosporidium</taxon>
    </lineage>
</organism>
<keyword evidence="3" id="KW-0049">Antioxidant</keyword>
<dbReference type="GO" id="GO:0033554">
    <property type="term" value="P:cellular response to stress"/>
    <property type="evidence" value="ECO:0007669"/>
    <property type="project" value="TreeGrafter"/>
</dbReference>
<accession>A0A098VMD8</accession>
<gene>
    <name evidence="6" type="ORF">DI09_7p310</name>
</gene>
<dbReference type="GO" id="GO:0042744">
    <property type="term" value="P:hydrogen peroxide catabolic process"/>
    <property type="evidence" value="ECO:0007669"/>
    <property type="project" value="TreeGrafter"/>
</dbReference>
<dbReference type="GO" id="GO:0005829">
    <property type="term" value="C:cytosol"/>
    <property type="evidence" value="ECO:0007669"/>
    <property type="project" value="TreeGrafter"/>
</dbReference>
<feature type="active site" description="Cysteine sulfenic acid (-SOH) intermediate; for peroxidase activity" evidence="4">
    <location>
        <position position="50"/>
    </location>
</feature>
<dbReference type="PIRSF" id="PIRSF000239">
    <property type="entry name" value="AHPC"/>
    <property type="match status" value="1"/>
</dbReference>
<dbReference type="SUPFAM" id="SSF52833">
    <property type="entry name" value="Thioredoxin-like"/>
    <property type="match status" value="1"/>
</dbReference>
<dbReference type="InterPro" id="IPR024706">
    <property type="entry name" value="Peroxiredoxin_AhpC-typ"/>
</dbReference>
<dbReference type="AlphaFoldDB" id="A0A098VMD8"/>
<dbReference type="GO" id="GO:0045454">
    <property type="term" value="P:cell redox homeostasis"/>
    <property type="evidence" value="ECO:0007669"/>
    <property type="project" value="TreeGrafter"/>
</dbReference>
<evidence type="ECO:0000256" key="2">
    <source>
        <dbReference type="ARBA" id="ARBA00023002"/>
    </source>
</evidence>